<evidence type="ECO:0000313" key="2">
    <source>
        <dbReference type="Proteomes" id="UP000325315"/>
    </source>
</evidence>
<comment type="caution">
    <text evidence="1">The sequence shown here is derived from an EMBL/GenBank/DDBJ whole genome shotgun (WGS) entry which is preliminary data.</text>
</comment>
<accession>A0A5B6WG49</accession>
<organism evidence="1 2">
    <name type="scientific">Gossypium australe</name>
    <dbReference type="NCBI Taxonomy" id="47621"/>
    <lineage>
        <taxon>Eukaryota</taxon>
        <taxon>Viridiplantae</taxon>
        <taxon>Streptophyta</taxon>
        <taxon>Embryophyta</taxon>
        <taxon>Tracheophyta</taxon>
        <taxon>Spermatophyta</taxon>
        <taxon>Magnoliopsida</taxon>
        <taxon>eudicotyledons</taxon>
        <taxon>Gunneridae</taxon>
        <taxon>Pentapetalae</taxon>
        <taxon>rosids</taxon>
        <taxon>malvids</taxon>
        <taxon>Malvales</taxon>
        <taxon>Malvaceae</taxon>
        <taxon>Malvoideae</taxon>
        <taxon>Gossypium</taxon>
    </lineage>
</organism>
<dbReference type="AlphaFoldDB" id="A0A5B6WG49"/>
<evidence type="ECO:0000313" key="1">
    <source>
        <dbReference type="EMBL" id="KAA3480861.1"/>
    </source>
</evidence>
<dbReference type="PANTHER" id="PTHR33710:SF62">
    <property type="entry name" value="DUF4283 DOMAIN PROTEIN"/>
    <property type="match status" value="1"/>
</dbReference>
<keyword evidence="2" id="KW-1185">Reference proteome</keyword>
<dbReference type="Proteomes" id="UP000325315">
    <property type="component" value="Unassembled WGS sequence"/>
</dbReference>
<dbReference type="InterPro" id="IPR036691">
    <property type="entry name" value="Endo/exonu/phosph_ase_sf"/>
</dbReference>
<keyword evidence="1" id="KW-0808">Transferase</keyword>
<sequence>MRRNGDKLGFMVFPMSKTKMQFGIYFTDLVKRWNIIGDFNEILYSFEKSGGIQRDKKHMKAFRETLEECQLTDIGFSGVWFTWEMVYLLETNIRERLDRGVANEKWSKLFPLSILQHLPYSTSDHCPLLLNTKKSILSKGNRKFHFKACWTMEEDLEIVIRDSWEANEGTLLEKLEKL</sequence>
<dbReference type="EMBL" id="SMMG02000003">
    <property type="protein sequence ID" value="KAA3480861.1"/>
    <property type="molecule type" value="Genomic_DNA"/>
</dbReference>
<dbReference type="OrthoDB" id="1750221at2759"/>
<name>A0A5B6WG49_9ROSI</name>
<dbReference type="GO" id="GO:0003964">
    <property type="term" value="F:RNA-directed DNA polymerase activity"/>
    <property type="evidence" value="ECO:0007669"/>
    <property type="project" value="UniProtKB-KW"/>
</dbReference>
<dbReference type="Gene3D" id="3.60.10.10">
    <property type="entry name" value="Endonuclease/exonuclease/phosphatase"/>
    <property type="match status" value="1"/>
</dbReference>
<protein>
    <submittedName>
        <fullName evidence="1">Reverse transcriptase</fullName>
    </submittedName>
</protein>
<reference evidence="1" key="1">
    <citation type="submission" date="2019-08" db="EMBL/GenBank/DDBJ databases">
        <authorList>
            <person name="Liu F."/>
        </authorList>
    </citation>
    <scope>NUCLEOTIDE SEQUENCE [LARGE SCALE GENOMIC DNA]</scope>
    <source>
        <strain evidence="1">PA1801</strain>
        <tissue evidence="1">Leaf</tissue>
    </source>
</reference>
<proteinExistence type="predicted"/>
<dbReference type="SUPFAM" id="SSF56219">
    <property type="entry name" value="DNase I-like"/>
    <property type="match status" value="1"/>
</dbReference>
<keyword evidence="1" id="KW-0695">RNA-directed DNA polymerase</keyword>
<dbReference type="PANTHER" id="PTHR33710">
    <property type="entry name" value="BNAC02G09200D PROTEIN"/>
    <property type="match status" value="1"/>
</dbReference>
<gene>
    <name evidence="1" type="ORF">EPI10_021268</name>
</gene>
<keyword evidence="1" id="KW-0548">Nucleotidyltransferase</keyword>